<reference evidence="2 3" key="2">
    <citation type="journal article" date="2012" name="PLoS Pathog.">
        <title>Diverse lifestyles and strategies of plant pathogenesis encoded in the genomes of eighteen Dothideomycetes fungi.</title>
        <authorList>
            <person name="Ohm R.A."/>
            <person name="Feau N."/>
            <person name="Henrissat B."/>
            <person name="Schoch C.L."/>
            <person name="Horwitz B.A."/>
            <person name="Barry K.W."/>
            <person name="Condon B.J."/>
            <person name="Copeland A.C."/>
            <person name="Dhillon B."/>
            <person name="Glaser F."/>
            <person name="Hesse C.N."/>
            <person name="Kosti I."/>
            <person name="LaButti K."/>
            <person name="Lindquist E.A."/>
            <person name="Lucas S."/>
            <person name="Salamov A.A."/>
            <person name="Bradshaw R.E."/>
            <person name="Ciuffetti L."/>
            <person name="Hamelin R.C."/>
            <person name="Kema G.H.J."/>
            <person name="Lawrence C."/>
            <person name="Scott J.A."/>
            <person name="Spatafora J.W."/>
            <person name="Turgeon B.G."/>
            <person name="de Wit P.J.G.M."/>
            <person name="Zhong S."/>
            <person name="Goodwin S.B."/>
            <person name="Grigoriev I.V."/>
        </authorList>
    </citation>
    <scope>NUCLEOTIDE SEQUENCE [LARGE SCALE GENOMIC DNA]</scope>
    <source>
        <strain evidence="3">NZE10 / CBS 128990</strain>
    </source>
</reference>
<reference evidence="3" key="1">
    <citation type="journal article" date="2012" name="PLoS Genet.">
        <title>The genomes of the fungal plant pathogens Cladosporium fulvum and Dothistroma septosporum reveal adaptation to different hosts and lifestyles but also signatures of common ancestry.</title>
        <authorList>
            <person name="de Wit P.J.G.M."/>
            <person name="van der Burgt A."/>
            <person name="Oekmen B."/>
            <person name="Stergiopoulos I."/>
            <person name="Abd-Elsalam K.A."/>
            <person name="Aerts A.L."/>
            <person name="Bahkali A.H."/>
            <person name="Beenen H.G."/>
            <person name="Chettri P."/>
            <person name="Cox M.P."/>
            <person name="Datema E."/>
            <person name="de Vries R.P."/>
            <person name="Dhillon B."/>
            <person name="Ganley A.R."/>
            <person name="Griffiths S.A."/>
            <person name="Guo Y."/>
            <person name="Hamelin R.C."/>
            <person name="Henrissat B."/>
            <person name="Kabir M.S."/>
            <person name="Jashni M.K."/>
            <person name="Kema G."/>
            <person name="Klaubauf S."/>
            <person name="Lapidus A."/>
            <person name="Levasseur A."/>
            <person name="Lindquist E."/>
            <person name="Mehrabi R."/>
            <person name="Ohm R.A."/>
            <person name="Owen T.J."/>
            <person name="Salamov A."/>
            <person name="Schwelm A."/>
            <person name="Schijlen E."/>
            <person name="Sun H."/>
            <person name="van den Burg H.A."/>
            <person name="van Ham R.C.H.J."/>
            <person name="Zhang S."/>
            <person name="Goodwin S.B."/>
            <person name="Grigoriev I.V."/>
            <person name="Collemare J."/>
            <person name="Bradshaw R.E."/>
        </authorList>
    </citation>
    <scope>NUCLEOTIDE SEQUENCE [LARGE SCALE GENOMIC DNA]</scope>
    <source>
        <strain evidence="3">NZE10 / CBS 128990</strain>
    </source>
</reference>
<sequence length="251" mass="27071">MPTPAKRSRMPWRASPVMEHLALGGSTQASRVFQQPADDARMHGIQATGARQEAQAFLRMSTSRTARRRAGRYVVVLYDRLFAVSSGDDDEDDEDEDDDDDYDDDDESINAHETQRLPAPAACWPARRVLPYCSAASLVRGLGAVTTLGGTTATRLSRRCSAAFCVSDALAPRRSTALPPTITTTTTITNTIAITINITTTYGFYNARLNITRGGPAVVPSAPSSIDSTICFLHMPLASGSETGQLLTFTP</sequence>
<feature type="region of interest" description="Disordered" evidence="1">
    <location>
        <begin position="86"/>
        <end position="114"/>
    </location>
</feature>
<evidence type="ECO:0000313" key="2">
    <source>
        <dbReference type="EMBL" id="EME45473.1"/>
    </source>
</evidence>
<evidence type="ECO:0000256" key="1">
    <source>
        <dbReference type="SAM" id="MobiDB-lite"/>
    </source>
</evidence>
<evidence type="ECO:0000313" key="3">
    <source>
        <dbReference type="Proteomes" id="UP000016933"/>
    </source>
</evidence>
<organism evidence="2 3">
    <name type="scientific">Dothistroma septosporum (strain NZE10 / CBS 128990)</name>
    <name type="common">Red band needle blight fungus</name>
    <name type="synonym">Mycosphaerella pini</name>
    <dbReference type="NCBI Taxonomy" id="675120"/>
    <lineage>
        <taxon>Eukaryota</taxon>
        <taxon>Fungi</taxon>
        <taxon>Dikarya</taxon>
        <taxon>Ascomycota</taxon>
        <taxon>Pezizomycotina</taxon>
        <taxon>Dothideomycetes</taxon>
        <taxon>Dothideomycetidae</taxon>
        <taxon>Mycosphaerellales</taxon>
        <taxon>Mycosphaerellaceae</taxon>
        <taxon>Dothistroma</taxon>
    </lineage>
</organism>
<dbReference type="HOGENOM" id="CLU_1107103_0_0_1"/>
<dbReference type="EMBL" id="KB446538">
    <property type="protein sequence ID" value="EME45473.1"/>
    <property type="molecule type" value="Genomic_DNA"/>
</dbReference>
<dbReference type="AlphaFoldDB" id="N1PRB2"/>
<feature type="compositionally biased region" description="Acidic residues" evidence="1">
    <location>
        <begin position="87"/>
        <end position="108"/>
    </location>
</feature>
<proteinExistence type="predicted"/>
<keyword evidence="3" id="KW-1185">Reference proteome</keyword>
<name>N1PRB2_DOTSN</name>
<protein>
    <submittedName>
        <fullName evidence="2">Uncharacterized protein</fullName>
    </submittedName>
</protein>
<accession>N1PRB2</accession>
<gene>
    <name evidence="2" type="ORF">DOTSEDRAFT_33971</name>
</gene>
<dbReference type="Proteomes" id="UP000016933">
    <property type="component" value="Unassembled WGS sequence"/>
</dbReference>